<reference evidence="2 3" key="1">
    <citation type="submission" date="2017-11" db="EMBL/GenBank/DDBJ databases">
        <title>Population delineation of vibrios coincides with oyster pathogenicity.</title>
        <authorList>
            <person name="Bruto M."/>
            <person name="Labreuche Y."/>
            <person name="James A."/>
            <person name="Piel D."/>
            <person name="Chenivesse S."/>
            <person name="Petton B."/>
            <person name="Polz M.F."/>
            <person name="Le Roux F."/>
        </authorList>
    </citation>
    <scope>NUCLEOTIDE SEQUENCE [LARGE SCALE GENOMIC DNA]</scope>
    <source>
        <strain evidence="2 3">1F_55</strain>
    </source>
</reference>
<accession>A0A2T5E5U2</accession>
<evidence type="ECO:0000259" key="1">
    <source>
        <dbReference type="SMART" id="SM00901"/>
    </source>
</evidence>
<proteinExistence type="predicted"/>
<dbReference type="Pfam" id="PF08867">
    <property type="entry name" value="FRG"/>
    <property type="match status" value="1"/>
</dbReference>
<protein>
    <submittedName>
        <fullName evidence="2">FRG domain-containing protein</fullName>
    </submittedName>
</protein>
<evidence type="ECO:0000313" key="3">
    <source>
        <dbReference type="Proteomes" id="UP000244080"/>
    </source>
</evidence>
<dbReference type="Proteomes" id="UP000244080">
    <property type="component" value="Unassembled WGS sequence"/>
</dbReference>
<sequence length="307" mass="35980">MSTEIITSVADIIRFAKSETAHNLETWWFRGQSDAQHKLVPGLFRPVNGKFYDENKLIEEFVRMHPEARVKHVDTLELLTYAQHYGLPTRLLDWSENALVALYFACANEADRDGRVFFLPNYIEDLDDFDYYNYNFGKEFTKKLIAYNDADDFDHFFLSLIEGMDSRGKELVLDQIFINGKSLRDYMVGEFPTDRRVFPIGVDIHYGCTDTLVHAGFMYTPKRINRRLITQQGCFTCHTGKVIFGRSYVNTNDFFDRHSRSFIVPKAYKQSIMHELKYCGIYEATLFPELDYQTKHIKSTCLFSRPY</sequence>
<organism evidence="2 3">
    <name type="scientific">Vibrio splendidus</name>
    <dbReference type="NCBI Taxonomy" id="29497"/>
    <lineage>
        <taxon>Bacteria</taxon>
        <taxon>Pseudomonadati</taxon>
        <taxon>Pseudomonadota</taxon>
        <taxon>Gammaproteobacteria</taxon>
        <taxon>Vibrionales</taxon>
        <taxon>Vibrionaceae</taxon>
        <taxon>Vibrio</taxon>
    </lineage>
</organism>
<comment type="caution">
    <text evidence="2">The sequence shown here is derived from an EMBL/GenBank/DDBJ whole genome shotgun (WGS) entry which is preliminary data.</text>
</comment>
<dbReference type="AlphaFoldDB" id="A0A2T5E5U2"/>
<dbReference type="SMART" id="SM00901">
    <property type="entry name" value="FRG"/>
    <property type="match status" value="1"/>
</dbReference>
<dbReference type="RefSeq" id="WP_017086967.1">
    <property type="nucleotide sequence ID" value="NZ_CAWMVP010000012.1"/>
</dbReference>
<dbReference type="OrthoDB" id="9816036at2"/>
<evidence type="ECO:0000313" key="2">
    <source>
        <dbReference type="EMBL" id="PTP14702.1"/>
    </source>
</evidence>
<gene>
    <name evidence="2" type="ORF">CWO36_20630</name>
</gene>
<dbReference type="InterPro" id="IPR014966">
    <property type="entry name" value="FRG-dom"/>
</dbReference>
<feature type="domain" description="FRG" evidence="1">
    <location>
        <begin position="23"/>
        <end position="117"/>
    </location>
</feature>
<dbReference type="EMBL" id="PIGA01000043">
    <property type="protein sequence ID" value="PTP14702.1"/>
    <property type="molecule type" value="Genomic_DNA"/>
</dbReference>
<name>A0A2T5E5U2_VIBSP</name>